<sequence length="149" mass="14690">MSVSGRRSVSATSPRKKSRARSRSRASRSAVSAAVPAAGAGAGATAAVGAVAEAAGAGTDAAGAGTGAGAVPRNAVAPSGRGWRIVPSLSATITCCPRSSAPSAATKAWRRPVSPRTRCQSAGARPGEPAMRGAGSSYRHQPSSRPKVR</sequence>
<keyword evidence="3" id="KW-1185">Reference proteome</keyword>
<name>A0A918ETM7_9ACTN</name>
<feature type="compositionally biased region" description="Polar residues" evidence="1">
    <location>
        <begin position="138"/>
        <end position="149"/>
    </location>
</feature>
<feature type="region of interest" description="Disordered" evidence="1">
    <location>
        <begin position="1"/>
        <end position="39"/>
    </location>
</feature>
<evidence type="ECO:0000313" key="3">
    <source>
        <dbReference type="Proteomes" id="UP000620156"/>
    </source>
</evidence>
<feature type="compositionally biased region" description="Low complexity" evidence="1">
    <location>
        <begin position="27"/>
        <end position="39"/>
    </location>
</feature>
<comment type="caution">
    <text evidence="2">The sequence shown here is derived from an EMBL/GenBank/DDBJ whole genome shotgun (WGS) entry which is preliminary data.</text>
</comment>
<feature type="compositionally biased region" description="Basic residues" evidence="1">
    <location>
        <begin position="14"/>
        <end position="26"/>
    </location>
</feature>
<proteinExistence type="predicted"/>
<feature type="compositionally biased region" description="Polar residues" evidence="1">
    <location>
        <begin position="1"/>
        <end position="13"/>
    </location>
</feature>
<accession>A0A918ETM7</accession>
<dbReference type="EMBL" id="BMQK01000010">
    <property type="protein sequence ID" value="GGQ69854.1"/>
    <property type="molecule type" value="Genomic_DNA"/>
</dbReference>
<feature type="region of interest" description="Disordered" evidence="1">
    <location>
        <begin position="96"/>
        <end position="149"/>
    </location>
</feature>
<dbReference type="AlphaFoldDB" id="A0A918ETM7"/>
<gene>
    <name evidence="2" type="ORF">GCM10010145_44560</name>
</gene>
<protein>
    <submittedName>
        <fullName evidence="2">Uncharacterized protein</fullName>
    </submittedName>
</protein>
<evidence type="ECO:0000313" key="2">
    <source>
        <dbReference type="EMBL" id="GGQ69854.1"/>
    </source>
</evidence>
<reference evidence="2" key="1">
    <citation type="journal article" date="2014" name="Int. J. Syst. Evol. Microbiol.">
        <title>Complete genome sequence of Corynebacterium casei LMG S-19264T (=DSM 44701T), isolated from a smear-ripened cheese.</title>
        <authorList>
            <consortium name="US DOE Joint Genome Institute (JGI-PGF)"/>
            <person name="Walter F."/>
            <person name="Albersmeier A."/>
            <person name="Kalinowski J."/>
            <person name="Ruckert C."/>
        </authorList>
    </citation>
    <scope>NUCLEOTIDE SEQUENCE</scope>
    <source>
        <strain evidence="2">JCM 3131</strain>
    </source>
</reference>
<organism evidence="2 3">
    <name type="scientific">Streptomyces ruber</name>
    <dbReference type="NCBI Taxonomy" id="83378"/>
    <lineage>
        <taxon>Bacteria</taxon>
        <taxon>Bacillati</taxon>
        <taxon>Actinomycetota</taxon>
        <taxon>Actinomycetes</taxon>
        <taxon>Kitasatosporales</taxon>
        <taxon>Streptomycetaceae</taxon>
        <taxon>Streptomyces</taxon>
    </lineage>
</organism>
<dbReference type="Proteomes" id="UP000620156">
    <property type="component" value="Unassembled WGS sequence"/>
</dbReference>
<evidence type="ECO:0000256" key="1">
    <source>
        <dbReference type="SAM" id="MobiDB-lite"/>
    </source>
</evidence>
<feature type="region of interest" description="Disordered" evidence="1">
    <location>
        <begin position="59"/>
        <end position="82"/>
    </location>
</feature>
<reference evidence="2" key="2">
    <citation type="submission" date="2020-09" db="EMBL/GenBank/DDBJ databases">
        <authorList>
            <person name="Sun Q."/>
            <person name="Ohkuma M."/>
        </authorList>
    </citation>
    <scope>NUCLEOTIDE SEQUENCE</scope>
    <source>
        <strain evidence="2">JCM 3131</strain>
    </source>
</reference>